<keyword evidence="3" id="KW-1185">Reference proteome</keyword>
<name>A0A194UQ20_CYTMA</name>
<dbReference type="AlphaFoldDB" id="A0A194UQ20"/>
<accession>A0A194UQ20</accession>
<dbReference type="OrthoDB" id="423498at2759"/>
<dbReference type="Proteomes" id="UP000078576">
    <property type="component" value="Unassembled WGS sequence"/>
</dbReference>
<dbReference type="PANTHER" id="PTHR47064:SF2">
    <property type="entry name" value="SMP-30_GLUCONOLACTONASE_LRE-LIKE REGION DOMAIN-CONTAINING PROTEIN-RELATED"/>
    <property type="match status" value="1"/>
</dbReference>
<dbReference type="Gene3D" id="2.120.10.30">
    <property type="entry name" value="TolB, C-terminal domain"/>
    <property type="match status" value="1"/>
</dbReference>
<dbReference type="InterPro" id="IPR011042">
    <property type="entry name" value="6-blade_b-propeller_TolB-like"/>
</dbReference>
<dbReference type="InterPro" id="IPR013658">
    <property type="entry name" value="SGL"/>
</dbReference>
<evidence type="ECO:0000313" key="2">
    <source>
        <dbReference type="EMBL" id="KUI53754.1"/>
    </source>
</evidence>
<dbReference type="InterPro" id="IPR052988">
    <property type="entry name" value="Oryzine_lactonohydrolase"/>
</dbReference>
<proteinExistence type="predicted"/>
<protein>
    <submittedName>
        <fullName evidence="2">Gluconolactonase</fullName>
    </submittedName>
</protein>
<gene>
    <name evidence="2" type="ORF">VP1G_01200</name>
</gene>
<feature type="domain" description="SMP-30/Gluconolactonase/LRE-like region" evidence="1">
    <location>
        <begin position="165"/>
        <end position="368"/>
    </location>
</feature>
<sequence length="528" mass="59005">MTSITVADIEVAATPAQLVKIGPAGRLTTPLANIRKPDSSPSPIKEDEPVISLYQPTSKTEFNPHCRHSLLLSTFETSRQPLFHQACIYLPKHDELYITSNLLQTTSSSALPIVLISRVKLNRRSNGSESDESGGSVDDVVSVEWQKLRPPQSMTMPAGGTAYEKGMVFCSQGNLVQGTGGLYYMPRGKPPEALVTGFYGRDFNSPHDVALTTDGALWFTDPCHGFEKGIRKRPVLPCHIYRYQPATGDLRVMADGLVRPTGIAFSPDESTVYITDTDASRGNGDQDLTRAATIYAFDVIMRANSPFLTNKHVFAVPIKGVPVGIKCDERGYVYAGCADGIEVWNSGGIHQAVIEISGGATNFCFGRQSHLFLILLWHQYTKKQLTSSRFIMAANNNPQYLNDRLGQSPSGQLYDVRTGFPGILQDQFPTPPGVSDDFWKRLLNSADSHYYRYQLPARYNQFQRDILKFRWAFCRLLERLHDASPTGNIKSQTIYQTRANLPEDFFFWVRMHGAEINRTTWNFRSTPL</sequence>
<dbReference type="STRING" id="694573.A0A194UQ20"/>
<evidence type="ECO:0000313" key="3">
    <source>
        <dbReference type="Proteomes" id="UP000078576"/>
    </source>
</evidence>
<evidence type="ECO:0000259" key="1">
    <source>
        <dbReference type="Pfam" id="PF08450"/>
    </source>
</evidence>
<dbReference type="SUPFAM" id="SSF63829">
    <property type="entry name" value="Calcium-dependent phosphotriesterase"/>
    <property type="match status" value="1"/>
</dbReference>
<dbReference type="EMBL" id="KN714670">
    <property type="protein sequence ID" value="KUI53754.1"/>
    <property type="molecule type" value="Genomic_DNA"/>
</dbReference>
<organism evidence="2 3">
    <name type="scientific">Cytospora mali</name>
    <name type="common">Apple Valsa canker fungus</name>
    <name type="synonym">Valsa mali</name>
    <dbReference type="NCBI Taxonomy" id="578113"/>
    <lineage>
        <taxon>Eukaryota</taxon>
        <taxon>Fungi</taxon>
        <taxon>Dikarya</taxon>
        <taxon>Ascomycota</taxon>
        <taxon>Pezizomycotina</taxon>
        <taxon>Sordariomycetes</taxon>
        <taxon>Sordariomycetidae</taxon>
        <taxon>Diaporthales</taxon>
        <taxon>Cytosporaceae</taxon>
        <taxon>Cytospora</taxon>
    </lineage>
</organism>
<reference evidence="3" key="1">
    <citation type="submission" date="2014-12" db="EMBL/GenBank/DDBJ databases">
        <title>Genome Sequence of Valsa Canker Pathogens Uncovers a Specific Adaption of Colonization on Woody Bark.</title>
        <authorList>
            <person name="Yin Z."/>
            <person name="Liu H."/>
            <person name="Gao X."/>
            <person name="Li Z."/>
            <person name="Song N."/>
            <person name="Ke X."/>
            <person name="Dai Q."/>
            <person name="Wu Y."/>
            <person name="Sun Y."/>
            <person name="Xu J.-R."/>
            <person name="Kang Z.K."/>
            <person name="Wang L."/>
            <person name="Huang L."/>
        </authorList>
    </citation>
    <scope>NUCLEOTIDE SEQUENCE [LARGE SCALE GENOMIC DNA]</scope>
    <source>
        <strain evidence="3">SXYL134</strain>
    </source>
</reference>
<dbReference type="PANTHER" id="PTHR47064">
    <property type="entry name" value="PUTATIVE (AFU_ORTHOLOGUE AFUA_1G08990)-RELATED"/>
    <property type="match status" value="1"/>
</dbReference>
<dbReference type="Pfam" id="PF08450">
    <property type="entry name" value="SGL"/>
    <property type="match status" value="1"/>
</dbReference>